<dbReference type="Proteomes" id="UP001627154">
    <property type="component" value="Unassembled WGS sequence"/>
</dbReference>
<feature type="region of interest" description="Disordered" evidence="1">
    <location>
        <begin position="62"/>
        <end position="94"/>
    </location>
</feature>
<dbReference type="AlphaFoldDB" id="A0ABD2X949"/>
<sequence>MAKVRRLPALATRIIHALEVQKRLFALDYVCCAAQHSNLARATFKRAAWVIGTAAGHCAQTPTCDANEHSSSRLKKQPETERRTGEKRKIDDKSRGESVHILPAIYTAARLRSYIYCSTSSKVARMSKIHSQILQSNVNPVTAPTRKRKIYCIRTLKNETLVALYLVYYEHRSIPKDYNAAKANGVIIKIVSSAIIIDWMWRSPCTATRFSIVTSASSVTRGLSEFSRVQKYKYNPSLDFLPQQMILPSADLTRWMRKKRRPQYETHE</sequence>
<dbReference type="EMBL" id="JBJJXI010000043">
    <property type="protein sequence ID" value="KAL3401770.1"/>
    <property type="molecule type" value="Genomic_DNA"/>
</dbReference>
<accession>A0ABD2X949</accession>
<organism evidence="2 3">
    <name type="scientific">Trichogramma kaykai</name>
    <dbReference type="NCBI Taxonomy" id="54128"/>
    <lineage>
        <taxon>Eukaryota</taxon>
        <taxon>Metazoa</taxon>
        <taxon>Ecdysozoa</taxon>
        <taxon>Arthropoda</taxon>
        <taxon>Hexapoda</taxon>
        <taxon>Insecta</taxon>
        <taxon>Pterygota</taxon>
        <taxon>Neoptera</taxon>
        <taxon>Endopterygota</taxon>
        <taxon>Hymenoptera</taxon>
        <taxon>Apocrita</taxon>
        <taxon>Proctotrupomorpha</taxon>
        <taxon>Chalcidoidea</taxon>
        <taxon>Trichogrammatidae</taxon>
        <taxon>Trichogramma</taxon>
    </lineage>
</organism>
<feature type="compositionally biased region" description="Basic and acidic residues" evidence="1">
    <location>
        <begin position="66"/>
        <end position="94"/>
    </location>
</feature>
<gene>
    <name evidence="2" type="ORF">TKK_005125</name>
</gene>
<evidence type="ECO:0000313" key="3">
    <source>
        <dbReference type="Proteomes" id="UP001627154"/>
    </source>
</evidence>
<evidence type="ECO:0000313" key="2">
    <source>
        <dbReference type="EMBL" id="KAL3401770.1"/>
    </source>
</evidence>
<evidence type="ECO:0000256" key="1">
    <source>
        <dbReference type="SAM" id="MobiDB-lite"/>
    </source>
</evidence>
<proteinExistence type="predicted"/>
<comment type="caution">
    <text evidence="2">The sequence shown here is derived from an EMBL/GenBank/DDBJ whole genome shotgun (WGS) entry which is preliminary data.</text>
</comment>
<name>A0ABD2X949_9HYME</name>
<protein>
    <submittedName>
        <fullName evidence="2">Uncharacterized protein</fullName>
    </submittedName>
</protein>
<keyword evidence="3" id="KW-1185">Reference proteome</keyword>
<reference evidence="2 3" key="1">
    <citation type="journal article" date="2024" name="bioRxiv">
        <title>A reference genome for Trichogramma kaykai: A tiny desert-dwelling parasitoid wasp with competing sex-ratio distorters.</title>
        <authorList>
            <person name="Culotta J."/>
            <person name="Lindsey A.R."/>
        </authorList>
    </citation>
    <scope>NUCLEOTIDE SEQUENCE [LARGE SCALE GENOMIC DNA]</scope>
    <source>
        <strain evidence="2 3">KSX58</strain>
    </source>
</reference>